<dbReference type="EMBL" id="JAAHCF010000026">
    <property type="protein sequence ID" value="KAK8150113.1"/>
    <property type="molecule type" value="Genomic_DNA"/>
</dbReference>
<name>A0AAW0S640_9HYPO</name>
<evidence type="ECO:0000313" key="2">
    <source>
        <dbReference type="Proteomes" id="UP001397290"/>
    </source>
</evidence>
<organism evidence="1 2">
    <name type="scientific">Beauveria asiatica</name>
    <dbReference type="NCBI Taxonomy" id="1069075"/>
    <lineage>
        <taxon>Eukaryota</taxon>
        <taxon>Fungi</taxon>
        <taxon>Dikarya</taxon>
        <taxon>Ascomycota</taxon>
        <taxon>Pezizomycotina</taxon>
        <taxon>Sordariomycetes</taxon>
        <taxon>Hypocreomycetidae</taxon>
        <taxon>Hypocreales</taxon>
        <taxon>Cordycipitaceae</taxon>
        <taxon>Beauveria</taxon>
    </lineage>
</organism>
<accession>A0AAW0S640</accession>
<evidence type="ECO:0000313" key="1">
    <source>
        <dbReference type="EMBL" id="KAK8150113.1"/>
    </source>
</evidence>
<proteinExistence type="predicted"/>
<dbReference type="Proteomes" id="UP001397290">
    <property type="component" value="Unassembled WGS sequence"/>
</dbReference>
<dbReference type="AlphaFoldDB" id="A0AAW0S640"/>
<sequence>MQFEEPTLSVALDNGKIHVLNVENEETMVLRAHASAVWAPESDGGPSDNYTMALSKVEIERDCIRHYDLGPEASAPSRLQSAGLINHSLVQQHPPTSPPVLAKHGATCQWYPRAVSVHD</sequence>
<keyword evidence="2" id="KW-1185">Reference proteome</keyword>
<comment type="caution">
    <text evidence="1">The sequence shown here is derived from an EMBL/GenBank/DDBJ whole genome shotgun (WGS) entry which is preliminary data.</text>
</comment>
<protein>
    <submittedName>
        <fullName evidence="1">Uncharacterized protein</fullName>
    </submittedName>
</protein>
<reference evidence="1 2" key="1">
    <citation type="submission" date="2020-02" db="EMBL/GenBank/DDBJ databases">
        <title>Comparative genomics of the hypocrealean fungal genus Beauvera.</title>
        <authorList>
            <person name="Showalter D.N."/>
            <person name="Bushley K.E."/>
            <person name="Rehner S.A."/>
        </authorList>
    </citation>
    <scope>NUCLEOTIDE SEQUENCE [LARGE SCALE GENOMIC DNA]</scope>
    <source>
        <strain evidence="1 2">ARSEF4384</strain>
    </source>
</reference>
<gene>
    <name evidence="1" type="ORF">G3M48_003990</name>
</gene>